<dbReference type="AlphaFoldDB" id="I0JRE1"/>
<dbReference type="HOGENOM" id="CLU_3200535_0_0_9"/>
<keyword evidence="1" id="KW-0472">Membrane</keyword>
<accession>I0JRE1</accession>
<keyword evidence="1" id="KW-0812">Transmembrane</keyword>
<name>I0JRE1_HALH3</name>
<dbReference type="KEGG" id="hhd:HBHAL_4370"/>
<feature type="transmembrane region" description="Helical" evidence="1">
    <location>
        <begin position="22"/>
        <end position="41"/>
    </location>
</feature>
<gene>
    <name evidence="2" type="ordered locus">HBHAL_4370</name>
</gene>
<evidence type="ECO:0000256" key="1">
    <source>
        <dbReference type="SAM" id="Phobius"/>
    </source>
</evidence>
<organism evidence="2 3">
    <name type="scientific">Halobacillus halophilus (strain ATCC 35676 / DSM 2266 / JCM 20832 / KCTC 3685 / LMG 17431 / NBRC 102448 / NCIMB 2269)</name>
    <name type="common">Sporosarcina halophila</name>
    <dbReference type="NCBI Taxonomy" id="866895"/>
    <lineage>
        <taxon>Bacteria</taxon>
        <taxon>Bacillati</taxon>
        <taxon>Bacillota</taxon>
        <taxon>Bacilli</taxon>
        <taxon>Bacillales</taxon>
        <taxon>Bacillaceae</taxon>
        <taxon>Halobacillus</taxon>
    </lineage>
</organism>
<keyword evidence="1" id="KW-1133">Transmembrane helix</keyword>
<proteinExistence type="predicted"/>
<dbReference type="EMBL" id="HE717023">
    <property type="protein sequence ID" value="CCG46711.1"/>
    <property type="molecule type" value="Genomic_DNA"/>
</dbReference>
<keyword evidence="3" id="KW-1185">Reference proteome</keyword>
<dbReference type="Proteomes" id="UP000007397">
    <property type="component" value="Chromosome"/>
</dbReference>
<sequence length="45" mass="5243">MLIVVFALMTLALWWSGEKKRYIYGSAFLFLLFVVLDIILVSKFS</sequence>
<protein>
    <submittedName>
        <fullName evidence="2">Uncharacterized protein</fullName>
    </submittedName>
</protein>
<dbReference type="PATRIC" id="fig|866895.3.peg.3404"/>
<reference evidence="2 3" key="1">
    <citation type="journal article" date="2013" name="Environ. Microbiol.">
        <title>Chloride and organic osmolytes: a hybrid strategy to cope with elevated salinities by the moderately halophilic, chloride-dependent bacterium Halobacillus halophilus.</title>
        <authorList>
            <person name="Saum S.H."/>
            <person name="Pfeiffer F."/>
            <person name="Palm P."/>
            <person name="Rampp M."/>
            <person name="Schuster S.C."/>
            <person name="Muller V."/>
            <person name="Oesterhelt D."/>
        </authorList>
    </citation>
    <scope>NUCLEOTIDE SEQUENCE [LARGE SCALE GENOMIC DNA]</scope>
    <source>
        <strain evidence="3">ATCC 35676 / DSM 2266 / JCM 20832 / KCTC 3685 / LMG 17431 / NBRC 102448 / NCIMB 2269</strain>
    </source>
</reference>
<evidence type="ECO:0000313" key="3">
    <source>
        <dbReference type="Proteomes" id="UP000007397"/>
    </source>
</evidence>
<evidence type="ECO:0000313" key="2">
    <source>
        <dbReference type="EMBL" id="CCG46711.1"/>
    </source>
</evidence>